<gene>
    <name evidence="2" type="ORF">BSF38_03147</name>
</gene>
<proteinExistence type="predicted"/>
<feature type="transmembrane region" description="Helical" evidence="1">
    <location>
        <begin position="26"/>
        <end position="52"/>
    </location>
</feature>
<keyword evidence="1" id="KW-0812">Transmembrane</keyword>
<keyword evidence="1" id="KW-1133">Transmembrane helix</keyword>
<evidence type="ECO:0000256" key="1">
    <source>
        <dbReference type="SAM" id="Phobius"/>
    </source>
</evidence>
<reference evidence="3" key="1">
    <citation type="submission" date="2016-12" db="EMBL/GenBank/DDBJ databases">
        <title>Comparative genomics of four Isosphaeraceae planctomycetes: a common pool of plasmids and glycoside hydrolase genes.</title>
        <authorList>
            <person name="Ivanova A."/>
        </authorList>
    </citation>
    <scope>NUCLEOTIDE SEQUENCE [LARGE SCALE GENOMIC DNA]</scope>
    <source>
        <strain evidence="3">PX4</strain>
    </source>
</reference>
<dbReference type="EMBL" id="CP019082">
    <property type="protein sequence ID" value="APW61625.1"/>
    <property type="molecule type" value="Genomic_DNA"/>
</dbReference>
<protein>
    <submittedName>
        <fullName evidence="2">Uncharacterized protein</fullName>
    </submittedName>
</protein>
<accession>A0A1U7CRR1</accession>
<evidence type="ECO:0000313" key="2">
    <source>
        <dbReference type="EMBL" id="APW61625.1"/>
    </source>
</evidence>
<sequence>MGFAARRWPWAWRAGGRAGGLARRRAVVAGVVGLVFGGAAGAGAAFGVFIPYFRYPDPISGDLLLPLISHAAVWAALGAAGGLAFGLGLRARAGLVVRTALGGLIGAALGAAVFQLAGVFAFPRAKTDMPLADALCGLSVAMGAAAAHAGAFTAATKTGDSEARSPTPS</sequence>
<name>A0A1U7CRR1_9BACT</name>
<feature type="transmembrane region" description="Helical" evidence="1">
    <location>
        <begin position="134"/>
        <end position="155"/>
    </location>
</feature>
<dbReference type="KEGG" id="pbor:BSF38_03147"/>
<evidence type="ECO:0000313" key="3">
    <source>
        <dbReference type="Proteomes" id="UP000186309"/>
    </source>
</evidence>
<dbReference type="RefSeq" id="WP_076347124.1">
    <property type="nucleotide sequence ID" value="NZ_CP019082.1"/>
</dbReference>
<dbReference type="Proteomes" id="UP000186309">
    <property type="component" value="Chromosome"/>
</dbReference>
<feature type="transmembrane region" description="Helical" evidence="1">
    <location>
        <begin position="64"/>
        <end position="89"/>
    </location>
</feature>
<keyword evidence="3" id="KW-1185">Reference proteome</keyword>
<organism evidence="2 3">
    <name type="scientific">Paludisphaera borealis</name>
    <dbReference type="NCBI Taxonomy" id="1387353"/>
    <lineage>
        <taxon>Bacteria</taxon>
        <taxon>Pseudomonadati</taxon>
        <taxon>Planctomycetota</taxon>
        <taxon>Planctomycetia</taxon>
        <taxon>Isosphaerales</taxon>
        <taxon>Isosphaeraceae</taxon>
        <taxon>Paludisphaera</taxon>
    </lineage>
</organism>
<keyword evidence="1" id="KW-0472">Membrane</keyword>
<feature type="transmembrane region" description="Helical" evidence="1">
    <location>
        <begin position="101"/>
        <end position="122"/>
    </location>
</feature>
<dbReference type="AlphaFoldDB" id="A0A1U7CRR1"/>